<protein>
    <submittedName>
        <fullName evidence="1">Uncharacterized protein</fullName>
    </submittedName>
</protein>
<dbReference type="Proteomes" id="UP000034189">
    <property type="component" value="Chromosome"/>
</dbReference>
<organism evidence="1 2">
    <name type="scientific">Paenibacillus durus ATCC 35681</name>
    <dbReference type="NCBI Taxonomy" id="1333534"/>
    <lineage>
        <taxon>Bacteria</taxon>
        <taxon>Bacillati</taxon>
        <taxon>Bacillota</taxon>
        <taxon>Bacilli</taxon>
        <taxon>Bacillales</taxon>
        <taxon>Paenibacillaceae</taxon>
        <taxon>Paenibacillus</taxon>
    </lineage>
</organism>
<proteinExistence type="predicted"/>
<dbReference type="PATRIC" id="fig|1333534.5.peg.3690"/>
<dbReference type="EMBL" id="CP011114">
    <property type="protein sequence ID" value="AKG36007.1"/>
    <property type="molecule type" value="Genomic_DNA"/>
</dbReference>
<dbReference type="AlphaFoldDB" id="A0A0F7FCF3"/>
<evidence type="ECO:0000313" key="2">
    <source>
        <dbReference type="Proteomes" id="UP000034189"/>
    </source>
</evidence>
<accession>A0A0F7FCF3</accession>
<reference evidence="1 2" key="2">
    <citation type="journal article" date="2016" name="Genome Announc.">
        <title>Genome Sequence of a Gram-Positive Diazotroph, Paenibacillus durus Type Strain ATCC 35681.</title>
        <authorList>
            <person name="Halim M.A."/>
            <person name="Rahman A.Y."/>
            <person name="Sim K.S."/>
            <person name="Yam H.C."/>
            <person name="Rahim A.A."/>
            <person name="Ghazali A.H."/>
            <person name="Najimudin N."/>
        </authorList>
    </citation>
    <scope>NUCLEOTIDE SEQUENCE [LARGE SCALE GENOMIC DNA]</scope>
    <source>
        <strain evidence="1 2">ATCC 35681</strain>
    </source>
</reference>
<gene>
    <name evidence="1" type="ORF">VK70_16770</name>
</gene>
<evidence type="ECO:0000313" key="1">
    <source>
        <dbReference type="EMBL" id="AKG36007.1"/>
    </source>
</evidence>
<name>A0A0F7FCF3_PAEDU</name>
<reference evidence="1 2" key="1">
    <citation type="submission" date="2015-03" db="EMBL/GenBank/DDBJ databases">
        <authorList>
            <person name="Abdul Halim M."/>
        </authorList>
    </citation>
    <scope>NUCLEOTIDE SEQUENCE [LARGE SCALE GENOMIC DNA]</scope>
    <source>
        <strain evidence="1 2">ATCC 35681</strain>
    </source>
</reference>
<sequence length="59" mass="6732">MLIHPPCRAFPGAGFITVYVTDSYRQRPTSTFVQNLGISKAVLCMLKKHSRGLRFFIIF</sequence>
<dbReference type="HOGENOM" id="CLU_2956195_0_0_9"/>